<dbReference type="PANTHER" id="PTHR35795:SF1">
    <property type="entry name" value="BIS(5'-NUCLEOSYL)-TETRAPHOSPHATASE, SYMMETRICAL"/>
    <property type="match status" value="1"/>
</dbReference>
<dbReference type="PANTHER" id="PTHR35795">
    <property type="entry name" value="SLR1885 PROTEIN"/>
    <property type="match status" value="1"/>
</dbReference>
<dbReference type="GO" id="GO:0016787">
    <property type="term" value="F:hydrolase activity"/>
    <property type="evidence" value="ECO:0007669"/>
    <property type="project" value="UniProtKB-KW"/>
</dbReference>
<evidence type="ECO:0000259" key="2">
    <source>
        <dbReference type="PROSITE" id="PS51831"/>
    </source>
</evidence>
<dbReference type="Proteomes" id="UP000000483">
    <property type="component" value="Chromosome"/>
</dbReference>
<evidence type="ECO:0000313" key="3">
    <source>
        <dbReference type="EMBL" id="AEB10290.1"/>
    </source>
</evidence>
<keyword evidence="4" id="KW-1185">Reference proteome</keyword>
<gene>
    <name evidence="3" type="ordered locus">Desac_2469</name>
</gene>
<dbReference type="eggNOG" id="COG0232">
    <property type="taxonomic scope" value="Bacteria"/>
</dbReference>
<accession>F2NDL4</accession>
<dbReference type="SMART" id="SM00471">
    <property type="entry name" value="HDc"/>
    <property type="match status" value="1"/>
</dbReference>
<dbReference type="InterPro" id="IPR051094">
    <property type="entry name" value="Diverse_Catalytic_Enzymes"/>
</dbReference>
<dbReference type="InterPro" id="IPR006674">
    <property type="entry name" value="HD_domain"/>
</dbReference>
<dbReference type="OrthoDB" id="9803619at2"/>
<dbReference type="Pfam" id="PF01966">
    <property type="entry name" value="HD"/>
    <property type="match status" value="1"/>
</dbReference>
<dbReference type="KEGG" id="dao:Desac_2469"/>
<organism evidence="3 4">
    <name type="scientific">Desulfobacca acetoxidans (strain ATCC 700848 / DSM 11109 / ASRB2)</name>
    <dbReference type="NCBI Taxonomy" id="880072"/>
    <lineage>
        <taxon>Bacteria</taxon>
        <taxon>Pseudomonadati</taxon>
        <taxon>Thermodesulfobacteriota</taxon>
        <taxon>Desulfobaccia</taxon>
        <taxon>Desulfobaccales</taxon>
        <taxon>Desulfobaccaceae</taxon>
        <taxon>Desulfobacca</taxon>
    </lineage>
</organism>
<evidence type="ECO:0000256" key="1">
    <source>
        <dbReference type="ARBA" id="ARBA00022801"/>
    </source>
</evidence>
<dbReference type="RefSeq" id="WP_013707399.1">
    <property type="nucleotide sequence ID" value="NC_015388.1"/>
</dbReference>
<dbReference type="PROSITE" id="PS51831">
    <property type="entry name" value="HD"/>
    <property type="match status" value="1"/>
</dbReference>
<keyword evidence="1 3" id="KW-0378">Hydrolase</keyword>
<dbReference type="InterPro" id="IPR003607">
    <property type="entry name" value="HD/PDEase_dom"/>
</dbReference>
<feature type="domain" description="HD" evidence="2">
    <location>
        <begin position="81"/>
        <end position="227"/>
    </location>
</feature>
<dbReference type="AlphaFoldDB" id="F2NDL4"/>
<reference evidence="3 4" key="1">
    <citation type="journal article" date="2011" name="Stand. Genomic Sci.">
        <title>Complete genome sequence of the acetate-degrading sulfate reducer Desulfobacca acetoxidans type strain (ASRB2).</title>
        <authorList>
            <person name="Goker M."/>
            <person name="Teshima H."/>
            <person name="Lapidus A."/>
            <person name="Nolan M."/>
            <person name="Lucas S."/>
            <person name="Hammon N."/>
            <person name="Deshpande S."/>
            <person name="Cheng J.F."/>
            <person name="Tapia R."/>
            <person name="Han C."/>
            <person name="Goodwin L."/>
            <person name="Pitluck S."/>
            <person name="Huntemann M."/>
            <person name="Liolios K."/>
            <person name="Ivanova N."/>
            <person name="Pagani I."/>
            <person name="Mavromatis K."/>
            <person name="Ovchinikova G."/>
            <person name="Pati A."/>
            <person name="Chen A."/>
            <person name="Palaniappan K."/>
            <person name="Land M."/>
            <person name="Hauser L."/>
            <person name="Brambilla E.M."/>
            <person name="Rohde M."/>
            <person name="Spring S."/>
            <person name="Detter J.C."/>
            <person name="Woyke T."/>
            <person name="Bristow J."/>
            <person name="Eisen J.A."/>
            <person name="Markowitz V."/>
            <person name="Hugenholtz P."/>
            <person name="Kyrpides N.C."/>
            <person name="Klenk H.P."/>
        </authorList>
    </citation>
    <scope>NUCLEOTIDE SEQUENCE [LARGE SCALE GENOMIC DNA]</scope>
    <source>
        <strain evidence="4">ATCC 700848 / DSM 11109 / ASRB2</strain>
    </source>
</reference>
<sequence>MASDLRTLRDQLERREDEELSPYAARSRQAIRRRYEEKIDFGHRQNYAIDTDRILHSRAYTRYIDKTQVFYLIDHEHISHRVLHVQLVSKIARTIGRYLRLNEDLLEAIALGHDIGHPPFGHDGEAILSRLCQEHGIGPFLHSVQGVRFLDEIEKKGRGLNLSLQVLDGILCHDGEMHLERLAPDREKNFADFTREIELKQSDPGQNLKPMTLEGCVVRLADTISYIGRDLEDAILLKLIRRQDLPSLVQDRLGQTNGTIVYTLVTDLISNSMNKNYVCYSREVGEALRCLKEFNYRYIYQDSRIKAQTAKIESLCGALFCRFLQDVKQNRQDSPIWVDFLLNMEDRYFHNHQPAQMVRDFLASMTDAYFLRQSQELFFPRNIVVPFA</sequence>
<dbReference type="STRING" id="880072.Desac_2469"/>
<dbReference type="Gene3D" id="1.10.3210.10">
    <property type="entry name" value="Hypothetical protein af1432"/>
    <property type="match status" value="1"/>
</dbReference>
<name>F2NDL4_DESAR</name>
<dbReference type="CDD" id="cd00077">
    <property type="entry name" value="HDc"/>
    <property type="match status" value="1"/>
</dbReference>
<dbReference type="Pfam" id="PF13286">
    <property type="entry name" value="HD_assoc"/>
    <property type="match status" value="1"/>
</dbReference>
<evidence type="ECO:0000313" key="4">
    <source>
        <dbReference type="Proteomes" id="UP000000483"/>
    </source>
</evidence>
<reference evidence="4" key="2">
    <citation type="submission" date="2011-03" db="EMBL/GenBank/DDBJ databases">
        <title>The complete genome of Desulfobacca acetoxidans DSM 11109.</title>
        <authorList>
            <consortium name="US DOE Joint Genome Institute (JGI-PGF)"/>
            <person name="Lucas S."/>
            <person name="Copeland A."/>
            <person name="Lapidus A."/>
            <person name="Bruce D."/>
            <person name="Goodwin L."/>
            <person name="Pitluck S."/>
            <person name="Peters L."/>
            <person name="Kyrpides N."/>
            <person name="Mavromatis K."/>
            <person name="Ivanova N."/>
            <person name="Ovchinnikova G."/>
            <person name="Teshima H."/>
            <person name="Detter J.C."/>
            <person name="Han C."/>
            <person name="Land M."/>
            <person name="Hauser L."/>
            <person name="Markowitz V."/>
            <person name="Cheng J.-F."/>
            <person name="Hugenholtz P."/>
            <person name="Woyke T."/>
            <person name="Wu D."/>
            <person name="Spring S."/>
            <person name="Schueler E."/>
            <person name="Brambilla E."/>
            <person name="Klenk H.-P."/>
            <person name="Eisen J.A."/>
        </authorList>
    </citation>
    <scope>NUCLEOTIDE SEQUENCE [LARGE SCALE GENOMIC DNA]</scope>
    <source>
        <strain evidence="4">ATCC 700848 / DSM 11109 / ASRB2</strain>
    </source>
</reference>
<dbReference type="SUPFAM" id="SSF109604">
    <property type="entry name" value="HD-domain/PDEase-like"/>
    <property type="match status" value="1"/>
</dbReference>
<dbReference type="HOGENOM" id="CLU_028163_1_1_7"/>
<dbReference type="InterPro" id="IPR026875">
    <property type="entry name" value="PHydrolase_assoc_dom"/>
</dbReference>
<dbReference type="EMBL" id="CP002629">
    <property type="protein sequence ID" value="AEB10290.1"/>
    <property type="molecule type" value="Genomic_DNA"/>
</dbReference>
<proteinExistence type="predicted"/>
<protein>
    <submittedName>
        <fullName evidence="3">Metal-dependent phosphohydrolase HD sub domain protein</fullName>
    </submittedName>
</protein>